<reference evidence="2" key="1">
    <citation type="submission" date="2020-08" db="EMBL/GenBank/DDBJ databases">
        <title>Genome public.</title>
        <authorList>
            <person name="Liu C."/>
            <person name="Sun Q."/>
        </authorList>
    </citation>
    <scope>NUCLEOTIDE SEQUENCE</scope>
    <source>
        <strain evidence="2">NSJ-12</strain>
    </source>
</reference>
<evidence type="ECO:0000313" key="3">
    <source>
        <dbReference type="Proteomes" id="UP000655830"/>
    </source>
</evidence>
<dbReference type="AlphaFoldDB" id="A0A926EEQ6"/>
<feature type="coiled-coil region" evidence="1">
    <location>
        <begin position="28"/>
        <end position="58"/>
    </location>
</feature>
<keyword evidence="1" id="KW-0175">Coiled coil</keyword>
<gene>
    <name evidence="2" type="ORF">H8718_09175</name>
</gene>
<dbReference type="EMBL" id="JACRSY010000012">
    <property type="protein sequence ID" value="MBC8579701.1"/>
    <property type="molecule type" value="Genomic_DNA"/>
</dbReference>
<keyword evidence="3" id="KW-1185">Reference proteome</keyword>
<protein>
    <submittedName>
        <fullName evidence="2">Uncharacterized protein</fullName>
    </submittedName>
</protein>
<evidence type="ECO:0000313" key="2">
    <source>
        <dbReference type="EMBL" id="MBC8579701.1"/>
    </source>
</evidence>
<organism evidence="2 3">
    <name type="scientific">Zhenhengia yiwuensis</name>
    <dbReference type="NCBI Taxonomy" id="2763666"/>
    <lineage>
        <taxon>Bacteria</taxon>
        <taxon>Bacillati</taxon>
        <taxon>Bacillota</taxon>
        <taxon>Clostridia</taxon>
        <taxon>Lachnospirales</taxon>
        <taxon>Lachnospiraceae</taxon>
        <taxon>Zhenhengia</taxon>
    </lineage>
</organism>
<sequence length="198" mass="23516">MAKKISNEHNIEKHKVYERQDKLHEVDLQEIVREHVRLKRKLEKIESMLRAYLNTQEEIQMNSGEGLSYSRYVKFIEGIKSMNSPILNAIFIAEDIRMLEGKVKEIIPLSIEIGSQYKVLNLTKENLMLLENAYRPTKDFVLTEELTRLNFQGASIAKFKKYLVKYRQWREIVEHNQLLYKGYVEYRLDEKGANYNAE</sequence>
<dbReference type="RefSeq" id="WP_249332655.1">
    <property type="nucleotide sequence ID" value="NZ_JACRSY010000012.1"/>
</dbReference>
<evidence type="ECO:0000256" key="1">
    <source>
        <dbReference type="SAM" id="Coils"/>
    </source>
</evidence>
<proteinExistence type="predicted"/>
<accession>A0A926EEQ6</accession>
<dbReference type="Proteomes" id="UP000655830">
    <property type="component" value="Unassembled WGS sequence"/>
</dbReference>
<comment type="caution">
    <text evidence="2">The sequence shown here is derived from an EMBL/GenBank/DDBJ whole genome shotgun (WGS) entry which is preliminary data.</text>
</comment>
<name>A0A926EEQ6_9FIRM</name>